<dbReference type="EMBL" id="VSSQ01000697">
    <property type="protein sequence ID" value="MPL99917.1"/>
    <property type="molecule type" value="Genomic_DNA"/>
</dbReference>
<name>A0A644W8S0_9ZZZZ</name>
<comment type="caution">
    <text evidence="1">The sequence shown here is derived from an EMBL/GenBank/DDBJ whole genome shotgun (WGS) entry which is preliminary data.</text>
</comment>
<evidence type="ECO:0000313" key="1">
    <source>
        <dbReference type="EMBL" id="MPL99917.1"/>
    </source>
</evidence>
<organism evidence="1">
    <name type="scientific">bioreactor metagenome</name>
    <dbReference type="NCBI Taxonomy" id="1076179"/>
    <lineage>
        <taxon>unclassified sequences</taxon>
        <taxon>metagenomes</taxon>
        <taxon>ecological metagenomes</taxon>
    </lineage>
</organism>
<protein>
    <submittedName>
        <fullName evidence="1">Uncharacterized protein</fullName>
    </submittedName>
</protein>
<dbReference type="AlphaFoldDB" id="A0A644W8S0"/>
<gene>
    <name evidence="1" type="ORF">SDC9_46139</name>
</gene>
<reference evidence="1" key="1">
    <citation type="submission" date="2019-08" db="EMBL/GenBank/DDBJ databases">
        <authorList>
            <person name="Kucharzyk K."/>
            <person name="Murdoch R.W."/>
            <person name="Higgins S."/>
            <person name="Loffler F."/>
        </authorList>
    </citation>
    <scope>NUCLEOTIDE SEQUENCE</scope>
</reference>
<sequence>MILTIILFYGCNRNVKKNEISETDWNQAKTAFNELNEALKKEKGELWNHSLESPLMLVNRETRIIIANENDKSGKFVKRENLFIGKLPENINIANTAFDWNGKRWTMIALPLPETKEERLNLLIHESFHKIQPAIGLDSLNEIQSIHLDSKNGRIYLKLELEALKKALGSNNPEIHIKNALLFRQYRYQNFPDAQKAENSLEINEGLAEYTGSILSQRTESDLTKHYISKIDWFYTMPTYVRSFAYFTIPVYGYFMKKTDKSWNLQIKKNTNLTDFMMGFWNIEPQTLSNNDILQLSGEYGIHSIIENERQREVKIEELKSKYKKTFLSDSIVEISLENMNIGFNPSNIMPLDSFGTVYPNLRITDNWGILEVDSCGALVSPEWNKVTISYPELVTDTLISGKGWRLKLDKTRKLELINNKYIVIKK</sequence>
<proteinExistence type="predicted"/>
<accession>A0A644W8S0</accession>